<dbReference type="AlphaFoldDB" id="A0A5J5B5S2"/>
<evidence type="ECO:0000313" key="3">
    <source>
        <dbReference type="Proteomes" id="UP000325577"/>
    </source>
</evidence>
<dbReference type="EMBL" id="CM018038">
    <property type="protein sequence ID" value="KAA8537894.1"/>
    <property type="molecule type" value="Genomic_DNA"/>
</dbReference>
<name>A0A5J5B5S2_9ASTE</name>
<gene>
    <name evidence="2" type="ORF">F0562_027526</name>
</gene>
<feature type="region of interest" description="Disordered" evidence="1">
    <location>
        <begin position="9"/>
        <end position="35"/>
    </location>
</feature>
<protein>
    <submittedName>
        <fullName evidence="2">Uncharacterized protein</fullName>
    </submittedName>
</protein>
<proteinExistence type="predicted"/>
<feature type="compositionally biased region" description="Basic and acidic residues" evidence="1">
    <location>
        <begin position="9"/>
        <end position="18"/>
    </location>
</feature>
<accession>A0A5J5B5S2</accession>
<dbReference type="Proteomes" id="UP000325577">
    <property type="component" value="Linkage Group LG15"/>
</dbReference>
<evidence type="ECO:0000256" key="1">
    <source>
        <dbReference type="SAM" id="MobiDB-lite"/>
    </source>
</evidence>
<sequence length="165" mass="18133">MYQIRLEDLNSDKMENERSISATSNHGKKGAHPDTMGLTKEISMSSSTNLIISFINLLRLEGKLLLFHEKNAACTSSGPANVVSLTRQMHVAITGNLYKRQLSDTSQGLQLLFEDHPSAKEDRSSPKEVSAGCPLAHCQSRQSPKCLLRQLTLQLATESAISCSF</sequence>
<keyword evidence="3" id="KW-1185">Reference proteome</keyword>
<reference evidence="2 3" key="1">
    <citation type="submission" date="2019-09" db="EMBL/GenBank/DDBJ databases">
        <title>A chromosome-level genome assembly of the Chinese tupelo Nyssa sinensis.</title>
        <authorList>
            <person name="Yang X."/>
            <person name="Kang M."/>
            <person name="Yang Y."/>
            <person name="Xiong H."/>
            <person name="Wang M."/>
            <person name="Zhang Z."/>
            <person name="Wang Z."/>
            <person name="Wu H."/>
            <person name="Ma T."/>
            <person name="Liu J."/>
            <person name="Xi Z."/>
        </authorList>
    </citation>
    <scope>NUCLEOTIDE SEQUENCE [LARGE SCALE GENOMIC DNA]</scope>
    <source>
        <strain evidence="2">J267</strain>
        <tissue evidence="2">Leaf</tissue>
    </source>
</reference>
<organism evidence="2 3">
    <name type="scientific">Nyssa sinensis</name>
    <dbReference type="NCBI Taxonomy" id="561372"/>
    <lineage>
        <taxon>Eukaryota</taxon>
        <taxon>Viridiplantae</taxon>
        <taxon>Streptophyta</taxon>
        <taxon>Embryophyta</taxon>
        <taxon>Tracheophyta</taxon>
        <taxon>Spermatophyta</taxon>
        <taxon>Magnoliopsida</taxon>
        <taxon>eudicotyledons</taxon>
        <taxon>Gunneridae</taxon>
        <taxon>Pentapetalae</taxon>
        <taxon>asterids</taxon>
        <taxon>Cornales</taxon>
        <taxon>Nyssaceae</taxon>
        <taxon>Nyssa</taxon>
    </lineage>
</organism>
<evidence type="ECO:0000313" key="2">
    <source>
        <dbReference type="EMBL" id="KAA8537894.1"/>
    </source>
</evidence>